<dbReference type="EMBL" id="JARWBG010000021">
    <property type="protein sequence ID" value="MDH2390836.1"/>
    <property type="molecule type" value="Genomic_DNA"/>
</dbReference>
<accession>A0ABT6HQ38</accession>
<dbReference type="Proteomes" id="UP001223144">
    <property type="component" value="Unassembled WGS sequence"/>
</dbReference>
<evidence type="ECO:0000313" key="1">
    <source>
        <dbReference type="EMBL" id="MDH2390836.1"/>
    </source>
</evidence>
<sequence>MTAAAQQATGPLGADGGATAPAPELTFAVTGVEPERHAAVPTLRFTLRTARSGGGPVRAVALTVAVRIEVTRRAHDPVACRALTELFGQPEEWGRTMRPLLWTQAAVQVPPFDEQTSVPLLVPCATDAELAVTKYLRAAGDGEVPLGFLFNGTVFYQAPGPVPAPNMLRTAHIPWSAEASCRLPAGLWPRLVERYHGTDPWLRLPRETCDRLDAYRAHHALGSTDDAVRALLDRSGAP</sequence>
<name>A0ABT6HQ38_9ACTN</name>
<proteinExistence type="predicted"/>
<gene>
    <name evidence="1" type="ORF">QCN29_18970</name>
</gene>
<keyword evidence="2" id="KW-1185">Reference proteome</keyword>
<organism evidence="1 2">
    <name type="scientific">Streptomyces chengmaiensis</name>
    <dbReference type="NCBI Taxonomy" id="3040919"/>
    <lineage>
        <taxon>Bacteria</taxon>
        <taxon>Bacillati</taxon>
        <taxon>Actinomycetota</taxon>
        <taxon>Actinomycetes</taxon>
        <taxon>Kitasatosporales</taxon>
        <taxon>Streptomycetaceae</taxon>
        <taxon>Streptomyces</taxon>
    </lineage>
</organism>
<dbReference type="InterPro" id="IPR045730">
    <property type="entry name" value="DUF6084"/>
</dbReference>
<reference evidence="1 2" key="1">
    <citation type="submission" date="2023-04" db="EMBL/GenBank/DDBJ databases">
        <title>Streptomyces chengmaiensis sp. nov. isolated from the stem of mangrove plant in Hainan.</title>
        <authorList>
            <person name="Huang X."/>
            <person name="Zhou S."/>
            <person name="Chu X."/>
            <person name="Xie Y."/>
            <person name="Lin Y."/>
        </authorList>
    </citation>
    <scope>NUCLEOTIDE SEQUENCE [LARGE SCALE GENOMIC DNA]</scope>
    <source>
        <strain evidence="1 2">HNM0663</strain>
    </source>
</reference>
<evidence type="ECO:0000313" key="2">
    <source>
        <dbReference type="Proteomes" id="UP001223144"/>
    </source>
</evidence>
<comment type="caution">
    <text evidence="1">The sequence shown here is derived from an EMBL/GenBank/DDBJ whole genome shotgun (WGS) entry which is preliminary data.</text>
</comment>
<dbReference type="RefSeq" id="WP_279929482.1">
    <property type="nucleotide sequence ID" value="NZ_JARWBG010000021.1"/>
</dbReference>
<protein>
    <submittedName>
        <fullName evidence="1">DUF6084 family protein</fullName>
    </submittedName>
</protein>
<dbReference type="Pfam" id="PF19562">
    <property type="entry name" value="DUF6084"/>
    <property type="match status" value="1"/>
</dbReference>